<dbReference type="OrthoDB" id="1445911at2"/>
<evidence type="ECO:0000313" key="1">
    <source>
        <dbReference type="EMBL" id="RUT43272.1"/>
    </source>
</evidence>
<dbReference type="RefSeq" id="WP_127193995.1">
    <property type="nucleotide sequence ID" value="NZ_RZNY01000021.1"/>
</dbReference>
<gene>
    <name evidence="1" type="ORF">EJP82_20885</name>
</gene>
<dbReference type="AlphaFoldDB" id="A0A433Y4M1"/>
<organism evidence="1 2">
    <name type="scientific">Paenibacillus anaericanus</name>
    <dbReference type="NCBI Taxonomy" id="170367"/>
    <lineage>
        <taxon>Bacteria</taxon>
        <taxon>Bacillati</taxon>
        <taxon>Bacillota</taxon>
        <taxon>Bacilli</taxon>
        <taxon>Bacillales</taxon>
        <taxon>Paenibacillaceae</taxon>
        <taxon>Paenibacillus</taxon>
    </lineage>
</organism>
<accession>A0A433Y4M1</accession>
<dbReference type="Proteomes" id="UP000279446">
    <property type="component" value="Unassembled WGS sequence"/>
</dbReference>
<proteinExistence type="predicted"/>
<sequence length="194" mass="22914">MKNDIWTSFLNPEILKANLIKASLYIAAFEMLKDSIIDHPKTLFTDGFNEEGWIVDENYKLKVLSRNKSPLYASLDWFKEMETIKQADIEVFNSLKEYRNKLSHEMASSIFKGFDEEEFTKLFSELIILYEQIEKWWVINFELAIDPEINIENVDDVYPGSILMLKLMLDVALSGEEESWKYYNEYMNGFKDKV</sequence>
<keyword evidence="2" id="KW-1185">Reference proteome</keyword>
<dbReference type="EMBL" id="RZNY01000021">
    <property type="protein sequence ID" value="RUT43272.1"/>
    <property type="molecule type" value="Genomic_DNA"/>
</dbReference>
<reference evidence="1 2" key="1">
    <citation type="submission" date="2018-12" db="EMBL/GenBank/DDBJ databases">
        <authorList>
            <person name="Sun L."/>
            <person name="Chen Z."/>
        </authorList>
    </citation>
    <scope>NUCLEOTIDE SEQUENCE [LARGE SCALE GENOMIC DNA]</scope>
    <source>
        <strain evidence="1 2">DSM 15890</strain>
    </source>
</reference>
<comment type="caution">
    <text evidence="1">The sequence shown here is derived from an EMBL/GenBank/DDBJ whole genome shotgun (WGS) entry which is preliminary data.</text>
</comment>
<evidence type="ECO:0000313" key="2">
    <source>
        <dbReference type="Proteomes" id="UP000279446"/>
    </source>
</evidence>
<name>A0A433Y4M1_9BACL</name>
<protein>
    <submittedName>
        <fullName evidence="1">DUF4145 domain-containing protein</fullName>
    </submittedName>
</protein>